<proteinExistence type="predicted"/>
<keyword evidence="2" id="KW-1185">Reference proteome</keyword>
<evidence type="ECO:0000313" key="2">
    <source>
        <dbReference type="Proteomes" id="UP001620626"/>
    </source>
</evidence>
<protein>
    <submittedName>
        <fullName evidence="1">Uncharacterized protein</fullName>
    </submittedName>
</protein>
<dbReference type="EMBL" id="JBICBT010000591">
    <property type="protein sequence ID" value="KAL3108324.1"/>
    <property type="molecule type" value="Genomic_DNA"/>
</dbReference>
<evidence type="ECO:0000313" key="1">
    <source>
        <dbReference type="EMBL" id="KAL3108324.1"/>
    </source>
</evidence>
<comment type="caution">
    <text evidence="1">The sequence shown here is derived from an EMBL/GenBank/DDBJ whole genome shotgun (WGS) entry which is preliminary data.</text>
</comment>
<name>A0ABD2L1C8_9BILA</name>
<sequence>MAWNWANPIKIRRYGNASQPVVVNVGPRKSTDFDFENIPPISGDISGFRRIILMCLDEKIVAFLHQIDGLFQNGMLINFENVSQNIAGLFSGVWSSIFKDKIYGMCTDENGIDFIRQQVSGTVLVSCPNLRIIEAHNLFPEVPWPGDATNSAENALYEWLHMPSTGVSTPKILKCHTEDLVSLVEFRTAFASARSPSPCEYIIGLANAQIEPNELTQFVDTNAFTREHLQLILKGEQEWVLLIRWSIDSSTDWETWIKDAMSDFVLKEQNNLVEIDIEDE</sequence>
<organism evidence="1 2">
    <name type="scientific">Heterodera trifolii</name>
    <dbReference type="NCBI Taxonomy" id="157864"/>
    <lineage>
        <taxon>Eukaryota</taxon>
        <taxon>Metazoa</taxon>
        <taxon>Ecdysozoa</taxon>
        <taxon>Nematoda</taxon>
        <taxon>Chromadorea</taxon>
        <taxon>Rhabditida</taxon>
        <taxon>Tylenchina</taxon>
        <taxon>Tylenchomorpha</taxon>
        <taxon>Tylenchoidea</taxon>
        <taxon>Heteroderidae</taxon>
        <taxon>Heteroderinae</taxon>
        <taxon>Heterodera</taxon>
    </lineage>
</organism>
<dbReference type="Proteomes" id="UP001620626">
    <property type="component" value="Unassembled WGS sequence"/>
</dbReference>
<dbReference type="AlphaFoldDB" id="A0ABD2L1C8"/>
<gene>
    <name evidence="1" type="ORF">niasHT_014473</name>
</gene>
<reference evidence="1 2" key="1">
    <citation type="submission" date="2024-10" db="EMBL/GenBank/DDBJ databases">
        <authorList>
            <person name="Kim D."/>
        </authorList>
    </citation>
    <scope>NUCLEOTIDE SEQUENCE [LARGE SCALE GENOMIC DNA]</scope>
    <source>
        <strain evidence="1">BH-2024</strain>
    </source>
</reference>
<accession>A0ABD2L1C8</accession>